<keyword evidence="4" id="KW-1000">Mitochondrion outer membrane</keyword>
<keyword evidence="4" id="KW-0496">Mitochondrion</keyword>
<keyword evidence="8" id="KW-1185">Reference proteome</keyword>
<dbReference type="HOGENOM" id="CLU_840130_0_0_1"/>
<name>B4JPU7_DROGR</name>
<evidence type="ECO:0000256" key="3">
    <source>
        <dbReference type="ARBA" id="ARBA00022452"/>
    </source>
</evidence>
<dbReference type="EMBL" id="CH916372">
    <property type="protein sequence ID" value="EDV98927.1"/>
    <property type="molecule type" value="Genomic_DNA"/>
</dbReference>
<evidence type="ECO:0000256" key="6">
    <source>
        <dbReference type="SAM" id="MobiDB-lite"/>
    </source>
</evidence>
<dbReference type="GO" id="GO:0015288">
    <property type="term" value="F:porin activity"/>
    <property type="evidence" value="ECO:0007669"/>
    <property type="project" value="UniProtKB-KW"/>
</dbReference>
<evidence type="ECO:0000313" key="8">
    <source>
        <dbReference type="Proteomes" id="UP000001070"/>
    </source>
</evidence>
<keyword evidence="3" id="KW-0812">Transmembrane</keyword>
<reference evidence="7 8" key="1">
    <citation type="journal article" date="2007" name="Nature">
        <title>Evolution of genes and genomes on the Drosophila phylogeny.</title>
        <authorList>
            <consortium name="Drosophila 12 Genomes Consortium"/>
            <person name="Clark A.G."/>
            <person name="Eisen M.B."/>
            <person name="Smith D.R."/>
            <person name="Bergman C.M."/>
            <person name="Oliver B."/>
            <person name="Markow T.A."/>
            <person name="Kaufman T.C."/>
            <person name="Kellis M."/>
            <person name="Gelbart W."/>
            <person name="Iyer V.N."/>
            <person name="Pollard D.A."/>
            <person name="Sackton T.B."/>
            <person name="Larracuente A.M."/>
            <person name="Singh N.D."/>
            <person name="Abad J.P."/>
            <person name="Abt D.N."/>
            <person name="Adryan B."/>
            <person name="Aguade M."/>
            <person name="Akashi H."/>
            <person name="Anderson W.W."/>
            <person name="Aquadro C.F."/>
            <person name="Ardell D.H."/>
            <person name="Arguello R."/>
            <person name="Artieri C.G."/>
            <person name="Barbash D.A."/>
            <person name="Barker D."/>
            <person name="Barsanti P."/>
            <person name="Batterham P."/>
            <person name="Batzoglou S."/>
            <person name="Begun D."/>
            <person name="Bhutkar A."/>
            <person name="Blanco E."/>
            <person name="Bosak S.A."/>
            <person name="Bradley R.K."/>
            <person name="Brand A.D."/>
            <person name="Brent M.R."/>
            <person name="Brooks A.N."/>
            <person name="Brown R.H."/>
            <person name="Butlin R.K."/>
            <person name="Caggese C."/>
            <person name="Calvi B.R."/>
            <person name="Bernardo de Carvalho A."/>
            <person name="Caspi A."/>
            <person name="Castrezana S."/>
            <person name="Celniker S.E."/>
            <person name="Chang J.L."/>
            <person name="Chapple C."/>
            <person name="Chatterji S."/>
            <person name="Chinwalla A."/>
            <person name="Civetta A."/>
            <person name="Clifton S.W."/>
            <person name="Comeron J.M."/>
            <person name="Costello J.C."/>
            <person name="Coyne J.A."/>
            <person name="Daub J."/>
            <person name="David R.G."/>
            <person name="Delcher A.L."/>
            <person name="Delehaunty K."/>
            <person name="Do C.B."/>
            <person name="Ebling H."/>
            <person name="Edwards K."/>
            <person name="Eickbush T."/>
            <person name="Evans J.D."/>
            <person name="Filipski A."/>
            <person name="Findeiss S."/>
            <person name="Freyhult E."/>
            <person name="Fulton L."/>
            <person name="Fulton R."/>
            <person name="Garcia A.C."/>
            <person name="Gardiner A."/>
            <person name="Garfield D.A."/>
            <person name="Garvin B.E."/>
            <person name="Gibson G."/>
            <person name="Gilbert D."/>
            <person name="Gnerre S."/>
            <person name="Godfrey J."/>
            <person name="Good R."/>
            <person name="Gotea V."/>
            <person name="Gravely B."/>
            <person name="Greenberg A.J."/>
            <person name="Griffiths-Jones S."/>
            <person name="Gross S."/>
            <person name="Guigo R."/>
            <person name="Gustafson E.A."/>
            <person name="Haerty W."/>
            <person name="Hahn M.W."/>
            <person name="Halligan D.L."/>
            <person name="Halpern A.L."/>
            <person name="Halter G.M."/>
            <person name="Han M.V."/>
            <person name="Heger A."/>
            <person name="Hillier L."/>
            <person name="Hinrichs A.S."/>
            <person name="Holmes I."/>
            <person name="Hoskins R.A."/>
            <person name="Hubisz M.J."/>
            <person name="Hultmark D."/>
            <person name="Huntley M.A."/>
            <person name="Jaffe D.B."/>
            <person name="Jagadeeshan S."/>
            <person name="Jeck W.R."/>
            <person name="Johnson J."/>
            <person name="Jones C.D."/>
            <person name="Jordan W.C."/>
            <person name="Karpen G.H."/>
            <person name="Kataoka E."/>
            <person name="Keightley P.D."/>
            <person name="Kheradpour P."/>
            <person name="Kirkness E.F."/>
            <person name="Koerich L.B."/>
            <person name="Kristiansen K."/>
            <person name="Kudrna D."/>
            <person name="Kulathinal R.J."/>
            <person name="Kumar S."/>
            <person name="Kwok R."/>
            <person name="Lander E."/>
            <person name="Langley C.H."/>
            <person name="Lapoint R."/>
            <person name="Lazzaro B.P."/>
            <person name="Lee S.J."/>
            <person name="Levesque L."/>
            <person name="Li R."/>
            <person name="Lin C.F."/>
            <person name="Lin M.F."/>
            <person name="Lindblad-Toh K."/>
            <person name="Llopart A."/>
            <person name="Long M."/>
            <person name="Low L."/>
            <person name="Lozovsky E."/>
            <person name="Lu J."/>
            <person name="Luo M."/>
            <person name="Machado C.A."/>
            <person name="Makalowski W."/>
            <person name="Marzo M."/>
            <person name="Matsuda M."/>
            <person name="Matzkin L."/>
            <person name="McAllister B."/>
            <person name="McBride C.S."/>
            <person name="McKernan B."/>
            <person name="McKernan K."/>
            <person name="Mendez-Lago M."/>
            <person name="Minx P."/>
            <person name="Mollenhauer M.U."/>
            <person name="Montooth K."/>
            <person name="Mount S.M."/>
            <person name="Mu X."/>
            <person name="Myers E."/>
            <person name="Negre B."/>
            <person name="Newfeld S."/>
            <person name="Nielsen R."/>
            <person name="Noor M.A."/>
            <person name="O'Grady P."/>
            <person name="Pachter L."/>
            <person name="Papaceit M."/>
            <person name="Parisi M.J."/>
            <person name="Parisi M."/>
            <person name="Parts L."/>
            <person name="Pedersen J.S."/>
            <person name="Pesole G."/>
            <person name="Phillippy A.M."/>
            <person name="Ponting C.P."/>
            <person name="Pop M."/>
            <person name="Porcelli D."/>
            <person name="Powell J.R."/>
            <person name="Prohaska S."/>
            <person name="Pruitt K."/>
            <person name="Puig M."/>
            <person name="Quesneville H."/>
            <person name="Ram K.R."/>
            <person name="Rand D."/>
            <person name="Rasmussen M.D."/>
            <person name="Reed L.K."/>
            <person name="Reenan R."/>
            <person name="Reily A."/>
            <person name="Remington K.A."/>
            <person name="Rieger T.T."/>
            <person name="Ritchie M.G."/>
            <person name="Robin C."/>
            <person name="Rogers Y.H."/>
            <person name="Rohde C."/>
            <person name="Rozas J."/>
            <person name="Rubenfield M.J."/>
            <person name="Ruiz A."/>
            <person name="Russo S."/>
            <person name="Salzberg S.L."/>
            <person name="Sanchez-Gracia A."/>
            <person name="Saranga D.J."/>
            <person name="Sato H."/>
            <person name="Schaeffer S.W."/>
            <person name="Schatz M.C."/>
            <person name="Schlenke T."/>
            <person name="Schwartz R."/>
            <person name="Segarra C."/>
            <person name="Singh R.S."/>
            <person name="Sirot L."/>
            <person name="Sirota M."/>
            <person name="Sisneros N.B."/>
            <person name="Smith C.D."/>
            <person name="Smith T.F."/>
            <person name="Spieth J."/>
            <person name="Stage D.E."/>
            <person name="Stark A."/>
            <person name="Stephan W."/>
            <person name="Strausberg R.L."/>
            <person name="Strempel S."/>
            <person name="Sturgill D."/>
            <person name="Sutton G."/>
            <person name="Sutton G.G."/>
            <person name="Tao W."/>
            <person name="Teichmann S."/>
            <person name="Tobari Y.N."/>
            <person name="Tomimura Y."/>
            <person name="Tsolas J.M."/>
            <person name="Valente V.L."/>
            <person name="Venter E."/>
            <person name="Venter J.C."/>
            <person name="Vicario S."/>
            <person name="Vieira F.G."/>
            <person name="Vilella A.J."/>
            <person name="Villasante A."/>
            <person name="Walenz B."/>
            <person name="Wang J."/>
            <person name="Wasserman M."/>
            <person name="Watts T."/>
            <person name="Wilson D."/>
            <person name="Wilson R.K."/>
            <person name="Wing R.A."/>
            <person name="Wolfner M.F."/>
            <person name="Wong A."/>
            <person name="Wong G.K."/>
            <person name="Wu C.I."/>
            <person name="Wu G."/>
            <person name="Yamamoto D."/>
            <person name="Yang H.P."/>
            <person name="Yang S.P."/>
            <person name="Yorke J.A."/>
            <person name="Yoshida K."/>
            <person name="Zdobnov E."/>
            <person name="Zhang P."/>
            <person name="Zhang Y."/>
            <person name="Zimin A.V."/>
            <person name="Baldwin J."/>
            <person name="Abdouelleil A."/>
            <person name="Abdulkadir J."/>
            <person name="Abebe A."/>
            <person name="Abera B."/>
            <person name="Abreu J."/>
            <person name="Acer S.C."/>
            <person name="Aftuck L."/>
            <person name="Alexander A."/>
            <person name="An P."/>
            <person name="Anderson E."/>
            <person name="Anderson S."/>
            <person name="Arachi H."/>
            <person name="Azer M."/>
            <person name="Bachantsang P."/>
            <person name="Barry A."/>
            <person name="Bayul T."/>
            <person name="Berlin A."/>
            <person name="Bessette D."/>
            <person name="Bloom T."/>
            <person name="Blye J."/>
            <person name="Boguslavskiy L."/>
            <person name="Bonnet C."/>
            <person name="Boukhgalter B."/>
            <person name="Bourzgui I."/>
            <person name="Brown A."/>
            <person name="Cahill P."/>
            <person name="Channer S."/>
            <person name="Cheshatsang Y."/>
            <person name="Chuda L."/>
            <person name="Citroen M."/>
            <person name="Collymore A."/>
            <person name="Cooke P."/>
            <person name="Costello M."/>
            <person name="D'Aco K."/>
            <person name="Daza R."/>
            <person name="De Haan G."/>
            <person name="DeGray S."/>
            <person name="DeMaso C."/>
            <person name="Dhargay N."/>
            <person name="Dooley K."/>
            <person name="Dooley E."/>
            <person name="Doricent M."/>
            <person name="Dorje P."/>
            <person name="Dorjee K."/>
            <person name="Dupes A."/>
            <person name="Elong R."/>
            <person name="Falk J."/>
            <person name="Farina A."/>
            <person name="Faro S."/>
            <person name="Ferguson D."/>
            <person name="Fisher S."/>
            <person name="Foley C.D."/>
            <person name="Franke A."/>
            <person name="Friedrich D."/>
            <person name="Gadbois L."/>
            <person name="Gearin G."/>
            <person name="Gearin C.R."/>
            <person name="Giannoukos G."/>
            <person name="Goode T."/>
            <person name="Graham J."/>
            <person name="Grandbois E."/>
            <person name="Grewal S."/>
            <person name="Gyaltsen K."/>
            <person name="Hafez N."/>
            <person name="Hagos B."/>
            <person name="Hall J."/>
            <person name="Henson C."/>
            <person name="Hollinger A."/>
            <person name="Honan T."/>
            <person name="Huard M.D."/>
            <person name="Hughes L."/>
            <person name="Hurhula B."/>
            <person name="Husby M.E."/>
            <person name="Kamat A."/>
            <person name="Kanga B."/>
            <person name="Kashin S."/>
            <person name="Khazanovich D."/>
            <person name="Kisner P."/>
            <person name="Lance K."/>
            <person name="Lara M."/>
            <person name="Lee W."/>
            <person name="Lennon N."/>
            <person name="Letendre F."/>
            <person name="LeVine R."/>
            <person name="Lipovsky A."/>
            <person name="Liu X."/>
            <person name="Liu J."/>
            <person name="Liu S."/>
            <person name="Lokyitsang T."/>
            <person name="Lokyitsang Y."/>
            <person name="Lubonja R."/>
            <person name="Lui A."/>
            <person name="MacDonald P."/>
            <person name="Magnisalis V."/>
            <person name="Maru K."/>
            <person name="Matthews C."/>
            <person name="McCusker W."/>
            <person name="McDonough S."/>
            <person name="Mehta T."/>
            <person name="Meldrim J."/>
            <person name="Meneus L."/>
            <person name="Mihai O."/>
            <person name="Mihalev A."/>
            <person name="Mihova T."/>
            <person name="Mittelman R."/>
            <person name="Mlenga V."/>
            <person name="Montmayeur A."/>
            <person name="Mulrain L."/>
            <person name="Navidi A."/>
            <person name="Naylor J."/>
            <person name="Negash T."/>
            <person name="Nguyen T."/>
            <person name="Nguyen N."/>
            <person name="Nicol R."/>
            <person name="Norbu C."/>
            <person name="Norbu N."/>
            <person name="Novod N."/>
            <person name="O'Neill B."/>
            <person name="Osman S."/>
            <person name="Markiewicz E."/>
            <person name="Oyono O.L."/>
            <person name="Patti C."/>
            <person name="Phunkhang P."/>
            <person name="Pierre F."/>
            <person name="Priest M."/>
            <person name="Raghuraman S."/>
            <person name="Rege F."/>
            <person name="Reyes R."/>
            <person name="Rise C."/>
            <person name="Rogov P."/>
            <person name="Ross K."/>
            <person name="Ryan E."/>
            <person name="Settipalli S."/>
            <person name="Shea T."/>
            <person name="Sherpa N."/>
            <person name="Shi L."/>
            <person name="Shih D."/>
            <person name="Sparrow T."/>
            <person name="Spaulding J."/>
            <person name="Stalker J."/>
            <person name="Stange-Thomann N."/>
            <person name="Stavropoulos S."/>
            <person name="Stone C."/>
            <person name="Strader C."/>
            <person name="Tesfaye S."/>
            <person name="Thomson T."/>
            <person name="Thoulutsang Y."/>
            <person name="Thoulutsang D."/>
            <person name="Topham K."/>
            <person name="Topping I."/>
            <person name="Tsamla T."/>
            <person name="Vassiliev H."/>
            <person name="Vo A."/>
            <person name="Wangchuk T."/>
            <person name="Wangdi T."/>
            <person name="Weiand M."/>
            <person name="Wilkinson J."/>
            <person name="Wilson A."/>
            <person name="Yadav S."/>
            <person name="Young G."/>
            <person name="Yu Q."/>
            <person name="Zembek L."/>
            <person name="Zhong D."/>
            <person name="Zimmer A."/>
            <person name="Zwirko Z."/>
            <person name="Jaffe D.B."/>
            <person name="Alvarez P."/>
            <person name="Brockman W."/>
            <person name="Butler J."/>
            <person name="Chin C."/>
            <person name="Gnerre S."/>
            <person name="Grabherr M."/>
            <person name="Kleber M."/>
            <person name="Mauceli E."/>
            <person name="MacCallum I."/>
        </authorList>
    </citation>
    <scope>NUCLEOTIDE SEQUENCE [LARGE SCALE GENOMIC DNA]</scope>
    <source>
        <strain evidence="8">Tucson 15287-2541.00</strain>
    </source>
</reference>
<dbReference type="InParanoid" id="B4JPU7"/>
<evidence type="ECO:0000313" key="7">
    <source>
        <dbReference type="EMBL" id="EDV98927.1"/>
    </source>
</evidence>
<keyword evidence="3" id="KW-1134">Transmembrane beta strand</keyword>
<dbReference type="AlphaFoldDB" id="B4JPU7"/>
<dbReference type="Proteomes" id="UP000001070">
    <property type="component" value="Unassembled WGS sequence"/>
</dbReference>
<evidence type="ECO:0000256" key="5">
    <source>
        <dbReference type="ARBA" id="ARBA00023114"/>
    </source>
</evidence>
<keyword evidence="3" id="KW-0472">Membrane</keyword>
<feature type="compositionally biased region" description="Polar residues" evidence="6">
    <location>
        <begin position="32"/>
        <end position="44"/>
    </location>
</feature>
<dbReference type="Pfam" id="PF01459">
    <property type="entry name" value="Porin_3"/>
    <property type="match status" value="1"/>
</dbReference>
<dbReference type="CDD" id="cd07306">
    <property type="entry name" value="Porin3_VDAC"/>
    <property type="match status" value="1"/>
</dbReference>
<accession>B4JPU7</accession>
<comment type="subcellular location">
    <subcellularLocation>
        <location evidence="1">Mitochondrion outer membrane</location>
    </subcellularLocation>
</comment>
<proteinExistence type="inferred from homology"/>
<dbReference type="eggNOG" id="KOG3126">
    <property type="taxonomic scope" value="Eukaryota"/>
</dbReference>
<comment type="similarity">
    <text evidence="2">Belongs to the eukaryotic mitochondrial porin family.</text>
</comment>
<dbReference type="GO" id="GO:0005741">
    <property type="term" value="C:mitochondrial outer membrane"/>
    <property type="evidence" value="ECO:0007669"/>
    <property type="project" value="UniProtKB-SubCell"/>
</dbReference>
<evidence type="ECO:0000256" key="1">
    <source>
        <dbReference type="ARBA" id="ARBA00004294"/>
    </source>
</evidence>
<evidence type="ECO:0000256" key="2">
    <source>
        <dbReference type="ARBA" id="ARBA00007780"/>
    </source>
</evidence>
<dbReference type="SMR" id="B4JPU7"/>
<dbReference type="InterPro" id="IPR001925">
    <property type="entry name" value="Porin_Euk"/>
</dbReference>
<keyword evidence="5" id="KW-0406">Ion transport</keyword>
<dbReference type="OMA" id="YKIGAWH"/>
<evidence type="ECO:0000256" key="4">
    <source>
        <dbReference type="ARBA" id="ARBA00022787"/>
    </source>
</evidence>
<dbReference type="PANTHER" id="PTHR11743">
    <property type="entry name" value="VOLTAGE-DEPENDENT ANION-SELECTIVE CHANNEL"/>
    <property type="match status" value="1"/>
</dbReference>
<keyword evidence="5" id="KW-0626">Porin</keyword>
<feature type="compositionally biased region" description="Basic and acidic residues" evidence="6">
    <location>
        <begin position="12"/>
        <end position="28"/>
    </location>
</feature>
<dbReference type="GO" id="GO:0046930">
    <property type="term" value="C:pore complex"/>
    <property type="evidence" value="ECO:0007669"/>
    <property type="project" value="UniProtKB-KW"/>
</dbReference>
<dbReference type="PhylomeDB" id="B4JPU7"/>
<gene>
    <name evidence="7" type="primary">Dgri\GH13334</name>
    <name evidence="7" type="ORF">Dgri_GH13334</name>
</gene>
<keyword evidence="5" id="KW-0813">Transport</keyword>
<organism evidence="8">
    <name type="scientific">Drosophila grimshawi</name>
    <name type="common">Hawaiian fruit fly</name>
    <name type="synonym">Idiomyia grimshawi</name>
    <dbReference type="NCBI Taxonomy" id="7222"/>
    <lineage>
        <taxon>Eukaryota</taxon>
        <taxon>Metazoa</taxon>
        <taxon>Ecdysozoa</taxon>
        <taxon>Arthropoda</taxon>
        <taxon>Hexapoda</taxon>
        <taxon>Insecta</taxon>
        <taxon>Pterygota</taxon>
        <taxon>Neoptera</taxon>
        <taxon>Endopterygota</taxon>
        <taxon>Diptera</taxon>
        <taxon>Brachycera</taxon>
        <taxon>Muscomorpha</taxon>
        <taxon>Ephydroidea</taxon>
        <taxon>Drosophilidae</taxon>
        <taxon>Drosophila</taxon>
        <taxon>Hawaiian Drosophila</taxon>
    </lineage>
</organism>
<dbReference type="STRING" id="7222.B4JPU7"/>
<dbReference type="GO" id="GO:0008308">
    <property type="term" value="F:voltage-gated monoatomic anion channel activity"/>
    <property type="evidence" value="ECO:0007669"/>
    <property type="project" value="InterPro"/>
</dbReference>
<dbReference type="KEGG" id="dgr:6567102"/>
<dbReference type="InterPro" id="IPR027246">
    <property type="entry name" value="Porin_Euk/Tom40"/>
</dbReference>
<dbReference type="InterPro" id="IPR023614">
    <property type="entry name" value="Porin_dom_sf"/>
</dbReference>
<dbReference type="PANTHER" id="PTHR11743:SF70">
    <property type="entry name" value="GH26960P-RELATED"/>
    <property type="match status" value="1"/>
</dbReference>
<feature type="region of interest" description="Disordered" evidence="6">
    <location>
        <begin position="1"/>
        <end position="44"/>
    </location>
</feature>
<dbReference type="Gene3D" id="2.40.160.10">
    <property type="entry name" value="Porin"/>
    <property type="match status" value="1"/>
</dbReference>
<sequence length="335" mass="37136">MSVFRRTIFKSRKTEAHGDEDRGKDTPRDAPPNSQDANDQNGSDIQEEIIRPDPFAGRMPTFFHIGGLATACLTIGYNIGAWHIDCTSKASDVCTLYNYGTARPDSKTISGGVGIRERIGMLNMTQVWQTEGILGTLGISTEDGDGRLNAMLRVAYAAHGSSGVMLDLHTGYEQTPIKFDLIVPLMNVAHLKGYVVVQPAEDFLLGYRMVYDWKRQGFDQHAIAAGYNNGRTELCLKLENFKQLRGSVFQRLGDRWAVTLKGDLYKDEPKHIAIGAQCNIDTARIKAKLSNDGFLGAVFQHDLSENIRIMYHLGCDISAPIEGNHKMGISWSFTC</sequence>
<protein>
    <submittedName>
        <fullName evidence="7">GH13334</fullName>
    </submittedName>
</protein>
<dbReference type="OrthoDB" id="7827681at2759"/>